<dbReference type="EMBL" id="LT559118">
    <property type="protein sequence ID" value="SBO96768.1"/>
    <property type="molecule type" value="Genomic_DNA"/>
</dbReference>
<evidence type="ECO:0000256" key="1">
    <source>
        <dbReference type="SAM" id="SignalP"/>
    </source>
</evidence>
<protein>
    <recommendedName>
        <fullName evidence="3">Secreted protein</fullName>
    </recommendedName>
</protein>
<evidence type="ECO:0000313" key="2">
    <source>
        <dbReference type="EMBL" id="SBO96768.1"/>
    </source>
</evidence>
<accession>A0A1M4EDL9</accession>
<sequence>MRSGHRRTRAGIFALALTTAMSSAVLQAGPAHADPAPYYCGNWAVAGGFDYRACVEINPGSIGHVLEVKRVTGGSLLRTLVYLQRQVNGRNWNWCEDRAEDFEPYEFKTFRCYSTRTAGSTYRTRGATGGAAYAYSPTVRG</sequence>
<gene>
    <name evidence="2" type="ORF">BN4615_P6284</name>
</gene>
<dbReference type="RefSeq" id="WP_225265572.1">
    <property type="nucleotide sequence ID" value="NZ_CP084058.1"/>
</dbReference>
<proteinExistence type="predicted"/>
<evidence type="ECO:0008006" key="3">
    <source>
        <dbReference type="Google" id="ProtNLM"/>
    </source>
</evidence>
<organism evidence="2">
    <name type="scientific">Nonomuraea gerenzanensis</name>
    <dbReference type="NCBI Taxonomy" id="93944"/>
    <lineage>
        <taxon>Bacteria</taxon>
        <taxon>Bacillati</taxon>
        <taxon>Actinomycetota</taxon>
        <taxon>Actinomycetes</taxon>
        <taxon>Streptosporangiales</taxon>
        <taxon>Streptosporangiaceae</taxon>
        <taxon>Nonomuraea</taxon>
    </lineage>
</organism>
<name>A0A1M4EDL9_9ACTN</name>
<feature type="signal peptide" evidence="1">
    <location>
        <begin position="1"/>
        <end position="33"/>
    </location>
</feature>
<feature type="chain" id="PRO_5013245638" description="Secreted protein" evidence="1">
    <location>
        <begin position="34"/>
        <end position="141"/>
    </location>
</feature>
<keyword evidence="1" id="KW-0732">Signal</keyword>
<dbReference type="AlphaFoldDB" id="A0A1M4EDL9"/>
<reference evidence="2" key="1">
    <citation type="submission" date="2016-04" db="EMBL/GenBank/DDBJ databases">
        <authorList>
            <person name="Evans L.H."/>
            <person name="Alamgir A."/>
            <person name="Owens N."/>
            <person name="Weber N.D."/>
            <person name="Virtaneva K."/>
            <person name="Barbian K."/>
            <person name="Babar A."/>
            <person name="Rosenke K."/>
        </authorList>
    </citation>
    <scope>NUCLEOTIDE SEQUENCE</scope>
    <source>
        <strain evidence="2">Nono1</strain>
    </source>
</reference>